<dbReference type="Pfam" id="PF02588">
    <property type="entry name" value="YitT_membrane"/>
    <property type="match status" value="1"/>
</dbReference>
<gene>
    <name evidence="7" type="ORF">M3202_20545</name>
</gene>
<dbReference type="AlphaFoldDB" id="A0A9X2ISD9"/>
<dbReference type="EMBL" id="JAMBOL010000038">
    <property type="protein sequence ID" value="MCM3716438.1"/>
    <property type="molecule type" value="Genomic_DNA"/>
</dbReference>
<dbReference type="Proteomes" id="UP001139179">
    <property type="component" value="Unassembled WGS sequence"/>
</dbReference>
<feature type="transmembrane region" description="Helical" evidence="6">
    <location>
        <begin position="152"/>
        <end position="177"/>
    </location>
</feature>
<evidence type="ECO:0000256" key="1">
    <source>
        <dbReference type="ARBA" id="ARBA00004651"/>
    </source>
</evidence>
<dbReference type="RefSeq" id="WP_251193672.1">
    <property type="nucleotide sequence ID" value="NZ_JAMBOL010000038.1"/>
</dbReference>
<dbReference type="InterPro" id="IPR051461">
    <property type="entry name" value="UPF0750_membrane"/>
</dbReference>
<name>A0A9X2ISD9_9BACI</name>
<dbReference type="InterPro" id="IPR003740">
    <property type="entry name" value="YitT"/>
</dbReference>
<comment type="caution">
    <text evidence="7">The sequence shown here is derived from an EMBL/GenBank/DDBJ whole genome shotgun (WGS) entry which is preliminary data.</text>
</comment>
<keyword evidence="3 6" id="KW-0812">Transmembrane</keyword>
<dbReference type="PANTHER" id="PTHR33545:SF5">
    <property type="entry name" value="UPF0750 MEMBRANE PROTEIN YITT"/>
    <property type="match status" value="1"/>
</dbReference>
<comment type="subcellular location">
    <subcellularLocation>
        <location evidence="1">Cell membrane</location>
        <topology evidence="1">Multi-pass membrane protein</topology>
    </subcellularLocation>
</comment>
<feature type="transmembrane region" description="Helical" evidence="6">
    <location>
        <begin position="41"/>
        <end position="63"/>
    </location>
</feature>
<sequence length="204" mass="22375">MVVIFISFIGCLLIALGVNLGFIPLQLFSIGFPGMGVLAHYTLGLSVGLVVFIMNIPLFLLAWRYIGRVFVFKNIVVTVVLSIFLDLLYPLSQWVHPPLWLGIPLGGLLMGVGTGLVFRQGLTSGGVGLLARLIQLRYPHWKMGPIHIAFDFCVLFLGAFLLDVMTAFYTFIAAVMMGRMMDVMKTVPNPFGGTKKKAGYTEAS</sequence>
<organism evidence="7 8">
    <name type="scientific">Halalkalibacter oceani</name>
    <dbReference type="NCBI Taxonomy" id="1653776"/>
    <lineage>
        <taxon>Bacteria</taxon>
        <taxon>Bacillati</taxon>
        <taxon>Bacillota</taxon>
        <taxon>Bacilli</taxon>
        <taxon>Bacillales</taxon>
        <taxon>Bacillaceae</taxon>
        <taxon>Halalkalibacter</taxon>
    </lineage>
</organism>
<keyword evidence="8" id="KW-1185">Reference proteome</keyword>
<evidence type="ECO:0000313" key="7">
    <source>
        <dbReference type="EMBL" id="MCM3716438.1"/>
    </source>
</evidence>
<keyword evidence="2" id="KW-1003">Cell membrane</keyword>
<keyword evidence="5 6" id="KW-0472">Membrane</keyword>
<evidence type="ECO:0000256" key="2">
    <source>
        <dbReference type="ARBA" id="ARBA00022475"/>
    </source>
</evidence>
<evidence type="ECO:0000313" key="8">
    <source>
        <dbReference type="Proteomes" id="UP001139179"/>
    </source>
</evidence>
<accession>A0A9X2ISD9</accession>
<keyword evidence="4 6" id="KW-1133">Transmembrane helix</keyword>
<reference evidence="7" key="1">
    <citation type="submission" date="2022-05" db="EMBL/GenBank/DDBJ databases">
        <title>Comparative Genomics of Spacecraft Associated Microbes.</title>
        <authorList>
            <person name="Tran M.T."/>
            <person name="Wright A."/>
            <person name="Seuylemezian A."/>
            <person name="Eisen J."/>
            <person name="Coil D."/>
        </authorList>
    </citation>
    <scope>NUCLEOTIDE SEQUENCE</scope>
    <source>
        <strain evidence="7">214.1.1</strain>
    </source>
</reference>
<evidence type="ECO:0000256" key="6">
    <source>
        <dbReference type="SAM" id="Phobius"/>
    </source>
</evidence>
<dbReference type="PANTHER" id="PTHR33545">
    <property type="entry name" value="UPF0750 MEMBRANE PROTEIN YITT-RELATED"/>
    <property type="match status" value="1"/>
</dbReference>
<proteinExistence type="predicted"/>
<protein>
    <submittedName>
        <fullName evidence="7">YitT family protein</fullName>
    </submittedName>
</protein>
<dbReference type="GO" id="GO:0005886">
    <property type="term" value="C:plasma membrane"/>
    <property type="evidence" value="ECO:0007669"/>
    <property type="project" value="UniProtKB-SubCell"/>
</dbReference>
<evidence type="ECO:0000256" key="4">
    <source>
        <dbReference type="ARBA" id="ARBA00022989"/>
    </source>
</evidence>
<evidence type="ECO:0000256" key="3">
    <source>
        <dbReference type="ARBA" id="ARBA00022692"/>
    </source>
</evidence>
<feature type="transmembrane region" description="Helical" evidence="6">
    <location>
        <begin position="70"/>
        <end position="89"/>
    </location>
</feature>
<evidence type="ECO:0000256" key="5">
    <source>
        <dbReference type="ARBA" id="ARBA00023136"/>
    </source>
</evidence>